<dbReference type="PANTHER" id="PTHR20992:SF9">
    <property type="entry name" value="AT15442P-RELATED"/>
    <property type="match status" value="1"/>
</dbReference>
<dbReference type="InterPro" id="IPR005240">
    <property type="entry name" value="DUF389"/>
</dbReference>
<feature type="transmembrane region" description="Helical" evidence="2">
    <location>
        <begin position="114"/>
        <end position="134"/>
    </location>
</feature>
<keyword evidence="2" id="KW-0472">Membrane</keyword>
<evidence type="ECO:0000256" key="2">
    <source>
        <dbReference type="SAM" id="Phobius"/>
    </source>
</evidence>
<evidence type="ECO:0000313" key="4">
    <source>
        <dbReference type="Proteomes" id="UP000766550"/>
    </source>
</evidence>
<gene>
    <name evidence="3" type="ORF">KTS45_08065</name>
</gene>
<feature type="transmembrane region" description="Helical" evidence="2">
    <location>
        <begin position="174"/>
        <end position="193"/>
    </location>
</feature>
<feature type="transmembrane region" description="Helical" evidence="2">
    <location>
        <begin position="219"/>
        <end position="236"/>
    </location>
</feature>
<proteinExistence type="predicted"/>
<feature type="transmembrane region" description="Helical" evidence="2">
    <location>
        <begin position="140"/>
        <end position="162"/>
    </location>
</feature>
<dbReference type="RefSeq" id="WP_162317232.1">
    <property type="nucleotide sequence ID" value="NZ_JAHQXF010000001.1"/>
</dbReference>
<dbReference type="Proteomes" id="UP000766550">
    <property type="component" value="Unassembled WGS sequence"/>
</dbReference>
<keyword evidence="1" id="KW-0175">Coiled coil</keyword>
<dbReference type="AlphaFoldDB" id="A0A8J8C827"/>
<keyword evidence="2" id="KW-1133">Transmembrane helix</keyword>
<dbReference type="PANTHER" id="PTHR20992">
    <property type="entry name" value="AT15442P-RELATED"/>
    <property type="match status" value="1"/>
</dbReference>
<feature type="transmembrane region" description="Helical" evidence="2">
    <location>
        <begin position="243"/>
        <end position="267"/>
    </location>
</feature>
<comment type="caution">
    <text evidence="3">The sequence shown here is derived from an EMBL/GenBank/DDBJ whole genome shotgun (WGS) entry which is preliminary data.</text>
</comment>
<accession>A0A8J8C827</accession>
<feature type="transmembrane region" description="Helical" evidence="2">
    <location>
        <begin position="317"/>
        <end position="337"/>
    </location>
</feature>
<dbReference type="OrthoDB" id="3266at2157"/>
<reference evidence="3 4" key="1">
    <citation type="submission" date="2021-06" db="EMBL/GenBank/DDBJ databases">
        <title>New haloarchaea isolates fom saline soil.</title>
        <authorList>
            <person name="Duran-Viseras A."/>
            <person name="Sanchez-Porro C.S."/>
            <person name="Ventosa A."/>
        </authorList>
    </citation>
    <scope>NUCLEOTIDE SEQUENCE [LARGE SCALE GENOMIC DNA]</scope>
    <source>
        <strain evidence="3 4">JCM 183640</strain>
    </source>
</reference>
<evidence type="ECO:0000256" key="1">
    <source>
        <dbReference type="SAM" id="Coils"/>
    </source>
</evidence>
<feature type="coiled-coil region" evidence="1">
    <location>
        <begin position="75"/>
        <end position="102"/>
    </location>
</feature>
<dbReference type="EMBL" id="JAHQXF010000001">
    <property type="protein sequence ID" value="MBV0924160.1"/>
    <property type="molecule type" value="Genomic_DNA"/>
</dbReference>
<feature type="transmembrane region" description="Helical" evidence="2">
    <location>
        <begin position="273"/>
        <end position="296"/>
    </location>
</feature>
<keyword evidence="4" id="KW-1185">Reference proteome</keyword>
<evidence type="ECO:0000313" key="3">
    <source>
        <dbReference type="EMBL" id="MBV0924160.1"/>
    </source>
</evidence>
<sequence length="426" mass="44771">MRLVQLTVPTGKLEAALDVLDGEGIDYVVSDETSNRDIAAVVSFPIPTEALEPILAALREVGLDEDTYTVVVEANTVISRQFDELQEKYAEEESEDRIAREELMAKANGLAPSFPVYATMTVISAVVATAGLLLNSAAVIVGSMVIAPLIGPALSANVGTVVDDREMFRRGVKLQVVGLLLSIVSAAIFAYFVRTANLIPPISDITAIDQVRERVSPDFLSLAVALGSGAAGILSLTSGVSTAMVGVMIAVALIPPAAAVGIGIAWAAPLVSLGSGVLLLVNVLSINLAALIGLWYQGYRPERWFQQDEARTATVKRIGVLVVAILVLSAFLGGVTLDSYQRATVDQEIRQQVEAEIPSSAELISVDVQQTNTVIFQKPRRVTVTVGIPPGADPPGLADDIDAAADAAAGRDVEASVRYVVVESAS</sequence>
<name>A0A8J8C827_9EURY</name>
<dbReference type="NCBIfam" id="TIGR00341">
    <property type="entry name" value="TIGR00341 family protein"/>
    <property type="match status" value="1"/>
</dbReference>
<protein>
    <submittedName>
        <fullName evidence="3">TIGR00341 family protein</fullName>
    </submittedName>
</protein>
<organism evidence="3 4">
    <name type="scientific">Haloarcula limicola</name>
    <dbReference type="NCBI Taxonomy" id="1429915"/>
    <lineage>
        <taxon>Archaea</taxon>
        <taxon>Methanobacteriati</taxon>
        <taxon>Methanobacteriota</taxon>
        <taxon>Stenosarchaea group</taxon>
        <taxon>Halobacteria</taxon>
        <taxon>Halobacteriales</taxon>
        <taxon>Haloarculaceae</taxon>
        <taxon>Haloarcula</taxon>
    </lineage>
</organism>
<dbReference type="Pfam" id="PF04087">
    <property type="entry name" value="DUF389"/>
    <property type="match status" value="1"/>
</dbReference>
<keyword evidence="2" id="KW-0812">Transmembrane</keyword>